<evidence type="ECO:0000313" key="5">
    <source>
        <dbReference type="EMBL" id="GAA4792520.1"/>
    </source>
</evidence>
<evidence type="ECO:0000313" key="6">
    <source>
        <dbReference type="Proteomes" id="UP001501411"/>
    </source>
</evidence>
<dbReference type="InterPro" id="IPR036881">
    <property type="entry name" value="Glyco_hydro_3_C_sf"/>
</dbReference>
<dbReference type="Gene3D" id="3.40.50.1700">
    <property type="entry name" value="Glycoside hydrolase family 3 C-terminal domain"/>
    <property type="match status" value="1"/>
</dbReference>
<keyword evidence="2" id="KW-0732">Signal</keyword>
<gene>
    <name evidence="5" type="ORF">GCM10023231_20860</name>
</gene>
<organism evidence="5 6">
    <name type="scientific">Olivibacter ginsenosidimutans</name>
    <dbReference type="NCBI Taxonomy" id="1176537"/>
    <lineage>
        <taxon>Bacteria</taxon>
        <taxon>Pseudomonadati</taxon>
        <taxon>Bacteroidota</taxon>
        <taxon>Sphingobacteriia</taxon>
        <taxon>Sphingobacteriales</taxon>
        <taxon>Sphingobacteriaceae</taxon>
        <taxon>Olivibacter</taxon>
    </lineage>
</organism>
<dbReference type="Gene3D" id="2.60.40.10">
    <property type="entry name" value="Immunoglobulins"/>
    <property type="match status" value="1"/>
</dbReference>
<dbReference type="Pfam" id="PF14310">
    <property type="entry name" value="Fn3-like"/>
    <property type="match status" value="1"/>
</dbReference>
<dbReference type="InterPro" id="IPR002772">
    <property type="entry name" value="Glyco_hydro_3_C"/>
</dbReference>
<dbReference type="PRINTS" id="PR00133">
    <property type="entry name" value="GLHYDRLASE3"/>
</dbReference>
<dbReference type="InterPro" id="IPR044993">
    <property type="entry name" value="BXL"/>
</dbReference>
<dbReference type="EMBL" id="BAABIQ010000032">
    <property type="protein sequence ID" value="GAA4792520.1"/>
    <property type="molecule type" value="Genomic_DNA"/>
</dbReference>
<proteinExistence type="inferred from homology"/>
<dbReference type="PANTHER" id="PTHR42721:SF3">
    <property type="entry name" value="BETA-D-XYLOSIDASE 5-RELATED"/>
    <property type="match status" value="1"/>
</dbReference>
<dbReference type="SUPFAM" id="SSF51445">
    <property type="entry name" value="(Trans)glycosidases"/>
    <property type="match status" value="1"/>
</dbReference>
<evidence type="ECO:0000256" key="1">
    <source>
        <dbReference type="ARBA" id="ARBA00005336"/>
    </source>
</evidence>
<keyword evidence="3 5" id="KW-0378">Hydrolase</keyword>
<feature type="domain" description="Fibronectin type III-like" evidence="4">
    <location>
        <begin position="641"/>
        <end position="710"/>
    </location>
</feature>
<dbReference type="InterPro" id="IPR013783">
    <property type="entry name" value="Ig-like_fold"/>
</dbReference>
<evidence type="ECO:0000259" key="4">
    <source>
        <dbReference type="SMART" id="SM01217"/>
    </source>
</evidence>
<dbReference type="InterPro" id="IPR026891">
    <property type="entry name" value="Fn3-like"/>
</dbReference>
<evidence type="ECO:0000256" key="3">
    <source>
        <dbReference type="ARBA" id="ARBA00022801"/>
    </source>
</evidence>
<dbReference type="Pfam" id="PF01915">
    <property type="entry name" value="Glyco_hydro_3_C"/>
    <property type="match status" value="1"/>
</dbReference>
<protein>
    <submittedName>
        <fullName evidence="5">Glycoside hydrolase family 3 C-terminal domain-containing protein</fullName>
    </submittedName>
</protein>
<keyword evidence="6" id="KW-1185">Reference proteome</keyword>
<comment type="caution">
    <text evidence="5">The sequence shown here is derived from an EMBL/GenBank/DDBJ whole genome shotgun (WGS) entry which is preliminary data.</text>
</comment>
<dbReference type="Pfam" id="PF00933">
    <property type="entry name" value="Glyco_hydro_3"/>
    <property type="match status" value="1"/>
</dbReference>
<dbReference type="InterPro" id="IPR001764">
    <property type="entry name" value="Glyco_hydro_3_N"/>
</dbReference>
<dbReference type="Proteomes" id="UP001501411">
    <property type="component" value="Unassembled WGS sequence"/>
</dbReference>
<reference evidence="6" key="1">
    <citation type="journal article" date="2019" name="Int. J. Syst. Evol. Microbiol.">
        <title>The Global Catalogue of Microorganisms (GCM) 10K type strain sequencing project: providing services to taxonomists for standard genome sequencing and annotation.</title>
        <authorList>
            <consortium name="The Broad Institute Genomics Platform"/>
            <consortium name="The Broad Institute Genome Sequencing Center for Infectious Disease"/>
            <person name="Wu L."/>
            <person name="Ma J."/>
        </authorList>
    </citation>
    <scope>NUCLEOTIDE SEQUENCE [LARGE SCALE GENOMIC DNA]</scope>
    <source>
        <strain evidence="6">JCM 18200</strain>
    </source>
</reference>
<dbReference type="Gene3D" id="3.20.20.300">
    <property type="entry name" value="Glycoside hydrolase, family 3, N-terminal domain"/>
    <property type="match status" value="1"/>
</dbReference>
<dbReference type="PANTHER" id="PTHR42721">
    <property type="entry name" value="SUGAR HYDROLASE-RELATED"/>
    <property type="match status" value="1"/>
</dbReference>
<dbReference type="InterPro" id="IPR036962">
    <property type="entry name" value="Glyco_hydro_3_N_sf"/>
</dbReference>
<evidence type="ECO:0000256" key="2">
    <source>
        <dbReference type="ARBA" id="ARBA00022729"/>
    </source>
</evidence>
<accession>A0ABP9BC44</accession>
<dbReference type="SUPFAM" id="SSF52279">
    <property type="entry name" value="Beta-D-glucan exohydrolase, C-terminal domain"/>
    <property type="match status" value="1"/>
</dbReference>
<dbReference type="SMART" id="SM01217">
    <property type="entry name" value="Fn3_like"/>
    <property type="match status" value="1"/>
</dbReference>
<comment type="similarity">
    <text evidence="1">Belongs to the glycosyl hydrolase 3 family.</text>
</comment>
<sequence>MTIPKPLQAFAYSLLMCCSVNTVIDAQEIAAYKNPALSHEERAEDLLKQLRLEEKVNLLGYQNKAVPRLGIPAYNWWNEALHGVARAGEATVFPQAIGMAATFDDTLLQTVADAISTEARAKFNIADEQGAHRQYFGLTFWSPNINIFRDPRWGRGQETYGEDPYLTGRMGTAFVHGLQGNDRQHLKAAACAKHFAVHSGPEKGRGSFNAIVTTKDLRETYLPAFNDLVNAGVETVMGAYNRVNGEPCNTSKTLIGILRKEWGFKGHLVTDCGALDNIWHDHKAIPTRIEVAAEAIKRGVNLDCSTLLQEELMEAFKQKLVTEKEVDQALKPLLLTQLKLGFYDDPKASPYANYGVDSIRNVYHVNLAREMARKSMVLLKNENQVLPLAKQQLKSIFVTGPGAFNADVLLANYRGMSSNLVTFAEGISKSAGPGVAVKYEMGCTLDDTVHFGGINNAQESDVTLAVIGLSPLMEGEEGDAFLSRNAADKLDLSFPMAHVAFLKALRAATKKPIIAVVTGGSALDMAQIEPYTDAIIMAWYPGEQGGNALADLVFGDYSPSGKLPVTFYQSVKDLPDYRNYNMTGRTYRYFQKPVPYPFGYGLSYTNFSYQWNKQPEKRYRKADTLRFAVTIANTGAYAGDEVVQAYIQYPQLPGMPFKELKQFKRISIPKGGQQQVQLEIPLEKLQKWNEKKQAWELYPGNYELVLGEDAQDAKLTASFQVH</sequence>
<dbReference type="GO" id="GO:0016787">
    <property type="term" value="F:hydrolase activity"/>
    <property type="evidence" value="ECO:0007669"/>
    <property type="project" value="UniProtKB-KW"/>
</dbReference>
<name>A0ABP9BC44_9SPHI</name>
<dbReference type="InterPro" id="IPR017853">
    <property type="entry name" value="GH"/>
</dbReference>